<dbReference type="InterPro" id="IPR035965">
    <property type="entry name" value="PAS-like_dom_sf"/>
</dbReference>
<dbReference type="Gene3D" id="1.10.287.130">
    <property type="match status" value="1"/>
</dbReference>
<keyword evidence="9" id="KW-0418">Kinase</keyword>
<evidence type="ECO:0000256" key="5">
    <source>
        <dbReference type="ARBA" id="ARBA00022553"/>
    </source>
</evidence>
<dbReference type="InterPro" id="IPR003661">
    <property type="entry name" value="HisK_dim/P_dom"/>
</dbReference>
<dbReference type="SMART" id="SM00448">
    <property type="entry name" value="REC"/>
    <property type="match status" value="1"/>
</dbReference>
<dbReference type="PANTHER" id="PTHR45339:SF1">
    <property type="entry name" value="HYBRID SIGNAL TRANSDUCTION HISTIDINE KINASE J"/>
    <property type="match status" value="1"/>
</dbReference>
<accession>A0A0M0I5P7</accession>
<dbReference type="RefSeq" id="WP_053407908.1">
    <property type="nucleotide sequence ID" value="NZ_LHPI01000001.1"/>
</dbReference>
<feature type="transmembrane region" description="Helical" evidence="18">
    <location>
        <begin position="187"/>
        <end position="207"/>
    </location>
</feature>
<dbReference type="SMART" id="SM00387">
    <property type="entry name" value="HATPase_c"/>
    <property type="match status" value="1"/>
</dbReference>
<keyword evidence="14 18" id="KW-0472">Membrane</keyword>
<keyword evidence="25" id="KW-1185">Reference proteome</keyword>
<dbReference type="SMART" id="SM00388">
    <property type="entry name" value="HisKA"/>
    <property type="match status" value="1"/>
</dbReference>
<feature type="transmembrane region" description="Helical" evidence="18">
    <location>
        <begin position="121"/>
        <end position="140"/>
    </location>
</feature>
<keyword evidence="7 18" id="KW-0812">Transmembrane</keyword>
<evidence type="ECO:0000256" key="12">
    <source>
        <dbReference type="ARBA" id="ARBA00022989"/>
    </source>
</evidence>
<dbReference type="PATRIC" id="fig|171383.3.peg.957"/>
<organism evidence="24 25">
    <name type="scientific">Vibrio hepatarius</name>
    <dbReference type="NCBI Taxonomy" id="171383"/>
    <lineage>
        <taxon>Bacteria</taxon>
        <taxon>Pseudomonadati</taxon>
        <taxon>Pseudomonadota</taxon>
        <taxon>Gammaproteobacteria</taxon>
        <taxon>Vibrionales</taxon>
        <taxon>Vibrionaceae</taxon>
        <taxon>Vibrio</taxon>
        <taxon>Vibrio oreintalis group</taxon>
    </lineage>
</organism>
<dbReference type="GO" id="GO:0005886">
    <property type="term" value="C:plasma membrane"/>
    <property type="evidence" value="ECO:0007669"/>
    <property type="project" value="UniProtKB-SubCell"/>
</dbReference>
<protein>
    <recommendedName>
        <fullName evidence="16">Sensor protein FixL</fullName>
        <ecNumber evidence="3">2.7.13.3</ecNumber>
    </recommendedName>
</protein>
<dbReference type="SUPFAM" id="SSF55874">
    <property type="entry name" value="ATPase domain of HSP90 chaperone/DNA topoisomerase II/histidine kinase"/>
    <property type="match status" value="1"/>
</dbReference>
<dbReference type="PROSITE" id="PS50109">
    <property type="entry name" value="HIS_KIN"/>
    <property type="match status" value="1"/>
</dbReference>
<evidence type="ECO:0000259" key="23">
    <source>
        <dbReference type="PROSITE" id="PS50924"/>
    </source>
</evidence>
<dbReference type="PROSITE" id="PS50113">
    <property type="entry name" value="PAC"/>
    <property type="match status" value="2"/>
</dbReference>
<comment type="subcellular location">
    <subcellularLocation>
        <location evidence="2">Cell membrane</location>
        <topology evidence="2">Multi-pass membrane protein</topology>
    </subcellularLocation>
</comment>
<dbReference type="NCBIfam" id="TIGR00229">
    <property type="entry name" value="sensory_box"/>
    <property type="match status" value="2"/>
</dbReference>
<dbReference type="Pfam" id="PF08447">
    <property type="entry name" value="PAS_3"/>
    <property type="match status" value="1"/>
</dbReference>
<evidence type="ECO:0000256" key="16">
    <source>
        <dbReference type="ARBA" id="ARBA00070616"/>
    </source>
</evidence>
<evidence type="ECO:0000256" key="10">
    <source>
        <dbReference type="ARBA" id="ARBA00022801"/>
    </source>
</evidence>
<dbReference type="FunFam" id="3.30.565.10:FF:000010">
    <property type="entry name" value="Sensor histidine kinase RcsC"/>
    <property type="match status" value="1"/>
</dbReference>
<dbReference type="EMBL" id="LHPI01000001">
    <property type="protein sequence ID" value="KOO09646.1"/>
    <property type="molecule type" value="Genomic_DNA"/>
</dbReference>
<dbReference type="InterPro" id="IPR036097">
    <property type="entry name" value="HisK_dim/P_sf"/>
</dbReference>
<dbReference type="FunFam" id="3.30.450.20:FF:000060">
    <property type="entry name" value="Sensor protein FixL"/>
    <property type="match status" value="1"/>
</dbReference>
<name>A0A0M0I5P7_9VIBR</name>
<keyword evidence="6" id="KW-0808">Transferase</keyword>
<dbReference type="InterPro" id="IPR001789">
    <property type="entry name" value="Sig_transdc_resp-reg_receiver"/>
</dbReference>
<keyword evidence="5 17" id="KW-0597">Phosphoprotein</keyword>
<dbReference type="InterPro" id="IPR036890">
    <property type="entry name" value="HATPase_C_sf"/>
</dbReference>
<dbReference type="CDD" id="cd16922">
    <property type="entry name" value="HATPase_EvgS-ArcB-TorS-like"/>
    <property type="match status" value="1"/>
</dbReference>
<reference evidence="25" key="1">
    <citation type="submission" date="2015-08" db="EMBL/GenBank/DDBJ databases">
        <title>Vibrio galatheae sp. nov., a novel member of the Vibrionaceae family isolated from the Solomon Islands.</title>
        <authorList>
            <person name="Giubergia S."/>
            <person name="Machado H."/>
            <person name="Mateiu R.V."/>
            <person name="Gram L."/>
        </authorList>
    </citation>
    <scope>NUCLEOTIDE SEQUENCE [LARGE SCALE GENOMIC DNA]</scope>
    <source>
        <strain evidence="25">DSM 19134</strain>
    </source>
</reference>
<dbReference type="SUPFAM" id="SSF47384">
    <property type="entry name" value="Homodimeric domain of signal transducing histidine kinase"/>
    <property type="match status" value="1"/>
</dbReference>
<dbReference type="AlphaFoldDB" id="A0A0M0I5P7"/>
<comment type="catalytic activity">
    <reaction evidence="1">
        <text>ATP + protein L-histidine = ADP + protein N-phospho-L-histidine.</text>
        <dbReference type="EC" id="2.7.13.3"/>
    </reaction>
</comment>
<feature type="transmembrane region" description="Helical" evidence="18">
    <location>
        <begin position="20"/>
        <end position="44"/>
    </location>
</feature>
<evidence type="ECO:0000256" key="1">
    <source>
        <dbReference type="ARBA" id="ARBA00000085"/>
    </source>
</evidence>
<dbReference type="CDD" id="cd17546">
    <property type="entry name" value="REC_hyHK_CKI1_RcsC-like"/>
    <property type="match status" value="1"/>
</dbReference>
<dbReference type="InterPro" id="IPR011006">
    <property type="entry name" value="CheY-like_superfamily"/>
</dbReference>
<dbReference type="Pfam" id="PF00072">
    <property type="entry name" value="Response_reg"/>
    <property type="match status" value="1"/>
</dbReference>
<evidence type="ECO:0000259" key="19">
    <source>
        <dbReference type="PROSITE" id="PS50109"/>
    </source>
</evidence>
<gene>
    <name evidence="24" type="ORF">AKJ31_04645</name>
</gene>
<dbReference type="SMART" id="SM00091">
    <property type="entry name" value="PAS"/>
    <property type="match status" value="2"/>
</dbReference>
<evidence type="ECO:0000256" key="15">
    <source>
        <dbReference type="ARBA" id="ARBA00059827"/>
    </source>
</evidence>
<evidence type="ECO:0000256" key="6">
    <source>
        <dbReference type="ARBA" id="ARBA00022679"/>
    </source>
</evidence>
<keyword evidence="11" id="KW-0067">ATP-binding</keyword>
<proteinExistence type="predicted"/>
<dbReference type="Pfam" id="PF00989">
    <property type="entry name" value="PAS"/>
    <property type="match status" value="1"/>
</dbReference>
<dbReference type="InterPro" id="IPR000700">
    <property type="entry name" value="PAS-assoc_C"/>
</dbReference>
<dbReference type="PROSITE" id="PS50924">
    <property type="entry name" value="MHYT"/>
    <property type="match status" value="1"/>
</dbReference>
<evidence type="ECO:0000256" key="2">
    <source>
        <dbReference type="ARBA" id="ARBA00004651"/>
    </source>
</evidence>
<keyword evidence="8" id="KW-0547">Nucleotide-binding</keyword>
<keyword evidence="4" id="KW-1003">Cell membrane</keyword>
<feature type="domain" description="Response regulatory" evidence="20">
    <location>
        <begin position="784"/>
        <end position="903"/>
    </location>
</feature>
<dbReference type="Gene3D" id="3.30.565.10">
    <property type="entry name" value="Histidine kinase-like ATPase, C-terminal domain"/>
    <property type="match status" value="1"/>
</dbReference>
<dbReference type="InterPro" id="IPR013655">
    <property type="entry name" value="PAS_fold_3"/>
</dbReference>
<dbReference type="InterPro" id="IPR013767">
    <property type="entry name" value="PAS_fold"/>
</dbReference>
<dbReference type="Pfam" id="PF03707">
    <property type="entry name" value="MHYT"/>
    <property type="match status" value="3"/>
</dbReference>
<dbReference type="Gene3D" id="3.30.450.20">
    <property type="entry name" value="PAS domain"/>
    <property type="match status" value="2"/>
</dbReference>
<evidence type="ECO:0000259" key="21">
    <source>
        <dbReference type="PROSITE" id="PS50112"/>
    </source>
</evidence>
<dbReference type="PRINTS" id="PR00344">
    <property type="entry name" value="BCTRLSENSOR"/>
</dbReference>
<evidence type="ECO:0000256" key="13">
    <source>
        <dbReference type="ARBA" id="ARBA00023012"/>
    </source>
</evidence>
<dbReference type="CDD" id="cd00082">
    <property type="entry name" value="HisKA"/>
    <property type="match status" value="1"/>
</dbReference>
<dbReference type="InterPro" id="IPR036641">
    <property type="entry name" value="HPT_dom_sf"/>
</dbReference>
<evidence type="ECO:0000313" key="24">
    <source>
        <dbReference type="EMBL" id="KOO09646.1"/>
    </source>
</evidence>
<dbReference type="GO" id="GO:0005524">
    <property type="term" value="F:ATP binding"/>
    <property type="evidence" value="ECO:0007669"/>
    <property type="project" value="UniProtKB-KW"/>
</dbReference>
<dbReference type="InterPro" id="IPR005330">
    <property type="entry name" value="MHYT_dom"/>
</dbReference>
<keyword evidence="13" id="KW-0902">Two-component regulatory system</keyword>
<dbReference type="Gene3D" id="1.20.120.160">
    <property type="entry name" value="HPT domain"/>
    <property type="match status" value="1"/>
</dbReference>
<evidence type="ECO:0000313" key="25">
    <source>
        <dbReference type="Proteomes" id="UP000037530"/>
    </source>
</evidence>
<feature type="domain" description="PAS" evidence="21">
    <location>
        <begin position="270"/>
        <end position="340"/>
    </location>
</feature>
<keyword evidence="12 18" id="KW-1133">Transmembrane helix</keyword>
<dbReference type="SUPFAM" id="SSF55785">
    <property type="entry name" value="PYP-like sensor domain (PAS domain)"/>
    <property type="match status" value="2"/>
</dbReference>
<evidence type="ECO:0000259" key="20">
    <source>
        <dbReference type="PROSITE" id="PS50110"/>
    </source>
</evidence>
<evidence type="ECO:0000256" key="3">
    <source>
        <dbReference type="ARBA" id="ARBA00012438"/>
    </source>
</evidence>
<dbReference type="InterPro" id="IPR000014">
    <property type="entry name" value="PAS"/>
</dbReference>
<dbReference type="CDD" id="cd00130">
    <property type="entry name" value="PAS"/>
    <property type="match status" value="2"/>
</dbReference>
<comment type="function">
    <text evidence="15">Putative oxygen sensor; modulates the activity of FixJ, a transcriptional activator of nitrogen fixation fixK gene. FixL probably acts as a kinase that phosphorylates FixJ.</text>
</comment>
<dbReference type="GO" id="GO:0006355">
    <property type="term" value="P:regulation of DNA-templated transcription"/>
    <property type="evidence" value="ECO:0007669"/>
    <property type="project" value="InterPro"/>
</dbReference>
<dbReference type="EC" id="2.7.13.3" evidence="3"/>
<evidence type="ECO:0000256" key="7">
    <source>
        <dbReference type="ARBA" id="ARBA00022692"/>
    </source>
</evidence>
<feature type="transmembrane region" description="Helical" evidence="18">
    <location>
        <begin position="56"/>
        <end position="79"/>
    </location>
</feature>
<dbReference type="GO" id="GO:0016787">
    <property type="term" value="F:hydrolase activity"/>
    <property type="evidence" value="ECO:0007669"/>
    <property type="project" value="UniProtKB-KW"/>
</dbReference>
<evidence type="ECO:0000256" key="4">
    <source>
        <dbReference type="ARBA" id="ARBA00022475"/>
    </source>
</evidence>
<feature type="modified residue" description="4-aspartylphosphate" evidence="17">
    <location>
        <position position="833"/>
    </location>
</feature>
<dbReference type="InterPro" id="IPR004358">
    <property type="entry name" value="Sig_transdc_His_kin-like_C"/>
</dbReference>
<dbReference type="Gene3D" id="3.40.50.2300">
    <property type="match status" value="1"/>
</dbReference>
<keyword evidence="10" id="KW-0378">Hydrolase</keyword>
<evidence type="ECO:0000256" key="18">
    <source>
        <dbReference type="PROSITE-ProRule" id="PRU00244"/>
    </source>
</evidence>
<feature type="domain" description="PAC" evidence="22">
    <location>
        <begin position="347"/>
        <end position="398"/>
    </location>
</feature>
<feature type="transmembrane region" description="Helical" evidence="18">
    <location>
        <begin position="155"/>
        <end position="175"/>
    </location>
</feature>
<evidence type="ECO:0000256" key="11">
    <source>
        <dbReference type="ARBA" id="ARBA00022840"/>
    </source>
</evidence>
<evidence type="ECO:0000256" key="8">
    <source>
        <dbReference type="ARBA" id="ARBA00022741"/>
    </source>
</evidence>
<dbReference type="Pfam" id="PF00512">
    <property type="entry name" value="HisKA"/>
    <property type="match status" value="1"/>
</dbReference>
<feature type="domain" description="Histidine kinase" evidence="19">
    <location>
        <begin position="546"/>
        <end position="765"/>
    </location>
</feature>
<feature type="domain" description="MHYT" evidence="23">
    <location>
        <begin position="20"/>
        <end position="216"/>
    </location>
</feature>
<dbReference type="SUPFAM" id="SSF52172">
    <property type="entry name" value="CheY-like"/>
    <property type="match status" value="1"/>
</dbReference>
<feature type="transmembrane region" description="Helical" evidence="18">
    <location>
        <begin position="91"/>
        <end position="109"/>
    </location>
</feature>
<feature type="domain" description="PAC" evidence="22">
    <location>
        <begin position="476"/>
        <end position="528"/>
    </location>
</feature>
<evidence type="ECO:0000259" key="22">
    <source>
        <dbReference type="PROSITE" id="PS50113"/>
    </source>
</evidence>
<dbReference type="SMART" id="SM00086">
    <property type="entry name" value="PAC"/>
    <property type="match status" value="2"/>
</dbReference>
<dbReference type="InterPro" id="IPR005467">
    <property type="entry name" value="His_kinase_dom"/>
</dbReference>
<dbReference type="Proteomes" id="UP000037530">
    <property type="component" value="Unassembled WGS sequence"/>
</dbReference>
<dbReference type="STRING" id="171383.AKJ31_04645"/>
<comment type="caution">
    <text evidence="24">The sequence shown here is derived from an EMBL/GenBank/DDBJ whole genome shotgun (WGS) entry which is preliminary data.</text>
</comment>
<dbReference type="PANTHER" id="PTHR45339">
    <property type="entry name" value="HYBRID SIGNAL TRANSDUCTION HISTIDINE KINASE J"/>
    <property type="match status" value="1"/>
</dbReference>
<sequence>MLNQFFITDVENVNLMTGSYKLWLVILSVFVASMTSFFALRLAAMARHIVDTSHQRIALLSGSFIMAGGVWSMHFIGMLAFKMPHQHGYDLLITTLSVLPAIISSYIMIKSLIDNNDSLKILVRNGIVVGSGIGAMHYLGMEAMQMDIHLLYDPYWFALSIVVAVALSFIALSARRALRSRFPSMRSLHIILISSVTMGCAIAGMHYTGMEAARFIIPDSMSMSEATAHVSEQSFLAIGVAIATLFVSTLAVNVSSQLRYRQLLTEKTAGEARLQAILDTATDGVITINAKGIIQGINGAARRIFGWQEHEVVGKNVSILMPNPHRDAHDSYLSRYFETGEERIIGSPREVYAQHKQGHLIPVRLGVGRVNLKDGETLFVGFVADISDRKAMEERLRESQERLSSLMQNIPGASFRRRFDKEWTPIFLSEGMFDISGYSSRLFLNQEKSFAKLVFEDDFKYVCDRIQSLDAHNSTYAIEYRLKHQNGEPVWVLENGLVVRDDQGNVKWIDGVMINISNLKQVEQELINAKLLAEEAAESKANFLANMSHEIRTPMNAIIGFTDILLDSTISGENRRHLETIEKASRSLLHLLNDILDSAKLEKNKLDVQPVAFNLANCVDTVISTLWLNAKGKGIDLSLTLSDELPEVVFGAEDRIRQVLMNLVGNGVKFTESGSVSLDVTAVDGEKDMIRFSVTDTGIGIAPERVSAIFDPFTQADSSMSRRFGGTGLGTTISRQLVHLMGGEIYATSELGKGSCFYFDLPLPASELESQEQSDLKLTLPPLRILVCDDIEQNRNLLKILLERDGHTVITADDGIEAIERYQTDEPELILMDLQMPRLDGLGASIEIRNWEQKYDKHAVPIVALTASVLAEDRYQAQAAGMNGFANKPIDMAQLTQEIARSMNLRLSVESSAEQAQPKPNSRFKLIHLHNGLKLWGDEHLYATELRNMVEKHLDLPAQFKHLVDNHQWEELAGRSHAMKGLSGNFALISLHHLFSQLEKAADDHQISQAQHVVKEITDNWPTLCKEVATLADKLVIEAKTTTTMDDIDTEQLRDLLTEWLKATQAGELREDIAENVQHAVPASVKKPIVDAINAIDDFDFNVAASHLESALETLQ</sequence>
<dbReference type="GO" id="GO:0000155">
    <property type="term" value="F:phosphorelay sensor kinase activity"/>
    <property type="evidence" value="ECO:0007669"/>
    <property type="project" value="InterPro"/>
</dbReference>
<evidence type="ECO:0000256" key="14">
    <source>
        <dbReference type="ARBA" id="ARBA00023136"/>
    </source>
</evidence>
<evidence type="ECO:0000256" key="9">
    <source>
        <dbReference type="ARBA" id="ARBA00022777"/>
    </source>
</evidence>
<evidence type="ECO:0000256" key="17">
    <source>
        <dbReference type="PROSITE-ProRule" id="PRU00169"/>
    </source>
</evidence>
<dbReference type="OrthoDB" id="9810730at2"/>
<dbReference type="SUPFAM" id="SSF47226">
    <property type="entry name" value="Histidine-containing phosphotransfer domain, HPT domain"/>
    <property type="match status" value="1"/>
</dbReference>
<dbReference type="InterPro" id="IPR001610">
    <property type="entry name" value="PAC"/>
</dbReference>
<dbReference type="Pfam" id="PF02518">
    <property type="entry name" value="HATPase_c"/>
    <property type="match status" value="1"/>
</dbReference>
<dbReference type="InterPro" id="IPR003594">
    <property type="entry name" value="HATPase_dom"/>
</dbReference>
<dbReference type="PROSITE" id="PS50110">
    <property type="entry name" value="RESPONSE_REGULATORY"/>
    <property type="match status" value="1"/>
</dbReference>
<dbReference type="PROSITE" id="PS50112">
    <property type="entry name" value="PAS"/>
    <property type="match status" value="1"/>
</dbReference>